<feature type="transmembrane region" description="Helical" evidence="7">
    <location>
        <begin position="222"/>
        <end position="244"/>
    </location>
</feature>
<evidence type="ECO:0000256" key="7">
    <source>
        <dbReference type="RuleBase" id="RU363032"/>
    </source>
</evidence>
<dbReference type="Gene3D" id="1.10.3720.10">
    <property type="entry name" value="MetI-like"/>
    <property type="match status" value="1"/>
</dbReference>
<dbReference type="OrthoDB" id="9786413at2"/>
<feature type="domain" description="ABC transmembrane type-1" evidence="8">
    <location>
        <begin position="76"/>
        <end position="291"/>
    </location>
</feature>
<accession>A0A510JEW2</accession>
<dbReference type="SUPFAM" id="SSF161098">
    <property type="entry name" value="MetI-like"/>
    <property type="match status" value="1"/>
</dbReference>
<evidence type="ECO:0000256" key="6">
    <source>
        <dbReference type="ARBA" id="ARBA00023136"/>
    </source>
</evidence>
<protein>
    <submittedName>
        <fullName evidence="9">Binding-protein-dependent transport system innermembrane protein</fullName>
    </submittedName>
</protein>
<dbReference type="CDD" id="cd06261">
    <property type="entry name" value="TM_PBP2"/>
    <property type="match status" value="1"/>
</dbReference>
<keyword evidence="4 7" id="KW-0812">Transmembrane</keyword>
<dbReference type="RefSeq" id="WP_006808146.1">
    <property type="nucleotide sequence ID" value="NZ_AP019822.1"/>
</dbReference>
<keyword evidence="3" id="KW-1003">Cell membrane</keyword>
<feature type="transmembrane region" description="Helical" evidence="7">
    <location>
        <begin position="80"/>
        <end position="102"/>
    </location>
</feature>
<dbReference type="InterPro" id="IPR035906">
    <property type="entry name" value="MetI-like_sf"/>
</dbReference>
<feature type="transmembrane region" description="Helical" evidence="7">
    <location>
        <begin position="270"/>
        <end position="290"/>
    </location>
</feature>
<evidence type="ECO:0000256" key="3">
    <source>
        <dbReference type="ARBA" id="ARBA00022475"/>
    </source>
</evidence>
<evidence type="ECO:0000256" key="5">
    <source>
        <dbReference type="ARBA" id="ARBA00022989"/>
    </source>
</evidence>
<dbReference type="KEGG" id="lgo:JCM16774_1720"/>
<reference evidence="9 10" key="1">
    <citation type="submission" date="2019-07" db="EMBL/GenBank/DDBJ databases">
        <title>Complete Genome Sequence of Leptotrichia goodfellowii Strain JCM 16774.</title>
        <authorList>
            <person name="Watanabe S."/>
            <person name="Cui L."/>
        </authorList>
    </citation>
    <scope>NUCLEOTIDE SEQUENCE [LARGE SCALE GENOMIC DNA]</scope>
    <source>
        <strain evidence="9 10">JCM16774</strain>
    </source>
</reference>
<dbReference type="GO" id="GO:0055085">
    <property type="term" value="P:transmembrane transport"/>
    <property type="evidence" value="ECO:0007669"/>
    <property type="project" value="InterPro"/>
</dbReference>
<evidence type="ECO:0000259" key="8">
    <source>
        <dbReference type="PROSITE" id="PS50928"/>
    </source>
</evidence>
<comment type="similarity">
    <text evidence="7">Belongs to the binding-protein-dependent transport system permease family.</text>
</comment>
<dbReference type="AlphaFoldDB" id="A0A510JEW2"/>
<organism evidence="9 10">
    <name type="scientific">Pseudoleptotrichia goodfellowii</name>
    <dbReference type="NCBI Taxonomy" id="157692"/>
    <lineage>
        <taxon>Bacteria</taxon>
        <taxon>Fusobacteriati</taxon>
        <taxon>Fusobacteriota</taxon>
        <taxon>Fusobacteriia</taxon>
        <taxon>Fusobacteriales</taxon>
        <taxon>Leptotrichiaceae</taxon>
        <taxon>Pseudoleptotrichia</taxon>
    </lineage>
</organism>
<evidence type="ECO:0000313" key="9">
    <source>
        <dbReference type="EMBL" id="BBM36775.1"/>
    </source>
</evidence>
<keyword evidence="6 7" id="KW-0472">Membrane</keyword>
<dbReference type="PROSITE" id="PS50928">
    <property type="entry name" value="ABC_TM1"/>
    <property type="match status" value="1"/>
</dbReference>
<evidence type="ECO:0000256" key="1">
    <source>
        <dbReference type="ARBA" id="ARBA00004651"/>
    </source>
</evidence>
<proteinExistence type="inferred from homology"/>
<dbReference type="PANTHER" id="PTHR30193:SF37">
    <property type="entry name" value="INNER MEMBRANE ABC TRANSPORTER PERMEASE PROTEIN YCJO"/>
    <property type="match status" value="1"/>
</dbReference>
<keyword evidence="5 7" id="KW-1133">Transmembrane helix</keyword>
<dbReference type="Pfam" id="PF00528">
    <property type="entry name" value="BPD_transp_1"/>
    <property type="match status" value="1"/>
</dbReference>
<evidence type="ECO:0000313" key="10">
    <source>
        <dbReference type="Proteomes" id="UP000321606"/>
    </source>
</evidence>
<gene>
    <name evidence="9" type="ORF">JCM16774_1720</name>
</gene>
<feature type="transmembrane region" description="Helical" evidence="7">
    <location>
        <begin position="165"/>
        <end position="187"/>
    </location>
</feature>
<feature type="transmembrane region" description="Helical" evidence="7">
    <location>
        <begin position="20"/>
        <end position="40"/>
    </location>
</feature>
<sequence length="300" mass="33871">MDNSIAGKYKWNWKKVDYSAYLFILPVLVFFLSFVLYPMIKGIHLSLYRFRGRNTTFVGLKHYADLLKNDIFLKSATNTVFITFVALPVVVVFSIFVAYVIYEKNATVRSFFRGVFYIPAISSVVSITVVWNWIYHPKYGILNYVFQKAHLISKPVDWLGDPKTAIFAIIAILITTSVGQPIILYVAALGNVPKDLTEAARIDGANEWQTFRNITWPLVMPTTLYIVVVTTINSFQIFALIQLLTHGGPNYSTSTVMYLVYQTAIVEGRFGVSSAMGIILAVIIGIISVLQFKFLSKDID</sequence>
<dbReference type="InterPro" id="IPR051393">
    <property type="entry name" value="ABC_transporter_permease"/>
</dbReference>
<name>A0A510JEW2_9FUSO</name>
<feature type="transmembrane region" description="Helical" evidence="7">
    <location>
        <begin position="114"/>
        <end position="134"/>
    </location>
</feature>
<evidence type="ECO:0000256" key="4">
    <source>
        <dbReference type="ARBA" id="ARBA00022692"/>
    </source>
</evidence>
<dbReference type="InterPro" id="IPR000515">
    <property type="entry name" value="MetI-like"/>
</dbReference>
<evidence type="ECO:0000256" key="2">
    <source>
        <dbReference type="ARBA" id="ARBA00022448"/>
    </source>
</evidence>
<comment type="subcellular location">
    <subcellularLocation>
        <location evidence="1 7">Cell membrane</location>
        <topology evidence="1 7">Multi-pass membrane protein</topology>
    </subcellularLocation>
</comment>
<keyword evidence="2 7" id="KW-0813">Transport</keyword>
<dbReference type="Proteomes" id="UP000321606">
    <property type="component" value="Chromosome"/>
</dbReference>
<dbReference type="PANTHER" id="PTHR30193">
    <property type="entry name" value="ABC TRANSPORTER PERMEASE PROTEIN"/>
    <property type="match status" value="1"/>
</dbReference>
<dbReference type="STRING" id="714315.GCA_000516535_01727"/>
<dbReference type="GO" id="GO:0005886">
    <property type="term" value="C:plasma membrane"/>
    <property type="evidence" value="ECO:0007669"/>
    <property type="project" value="UniProtKB-SubCell"/>
</dbReference>
<dbReference type="EMBL" id="AP019822">
    <property type="protein sequence ID" value="BBM36775.1"/>
    <property type="molecule type" value="Genomic_DNA"/>
</dbReference>